<sequence length="156" mass="17656">MSDKDLIIDTNLLLLLVIGAVENGRHIRNSSRLNQFNEDDYQTVIKVMSEYKKVCITPYIATEVSNLIDLNGHAYVLAMEIARELFKLFETLETNIEADCTPAHFLQYGITDSSLISLVTDYTVLTNDNRLLAPLYDACPENVLPYAVIKAIRSKR</sequence>
<name>A0A399M0I1_9PSED</name>
<accession>A0A399M0I1</accession>
<dbReference type="RefSeq" id="WP_119371634.1">
    <property type="nucleotide sequence ID" value="NZ_QWLL01000055.1"/>
</dbReference>
<dbReference type="AlphaFoldDB" id="A0A399M0I1"/>
<dbReference type="EMBL" id="QWLL01000055">
    <property type="protein sequence ID" value="RII74807.1"/>
    <property type="molecule type" value="Genomic_DNA"/>
</dbReference>
<protein>
    <recommendedName>
        <fullName evidence="3">PIN domain-containing protein</fullName>
    </recommendedName>
</protein>
<proteinExistence type="predicted"/>
<gene>
    <name evidence="1" type="ORF">D0894_24770</name>
</gene>
<dbReference type="Proteomes" id="UP000265875">
    <property type="component" value="Unassembled WGS sequence"/>
</dbReference>
<evidence type="ECO:0000313" key="2">
    <source>
        <dbReference type="Proteomes" id="UP000265875"/>
    </source>
</evidence>
<organism evidence="1 2">
    <name type="scientific">Pseudomonas monteilii</name>
    <dbReference type="NCBI Taxonomy" id="76759"/>
    <lineage>
        <taxon>Bacteria</taxon>
        <taxon>Pseudomonadati</taxon>
        <taxon>Pseudomonadota</taxon>
        <taxon>Gammaproteobacteria</taxon>
        <taxon>Pseudomonadales</taxon>
        <taxon>Pseudomonadaceae</taxon>
        <taxon>Pseudomonas</taxon>
    </lineage>
</organism>
<evidence type="ECO:0000313" key="1">
    <source>
        <dbReference type="EMBL" id="RII74807.1"/>
    </source>
</evidence>
<evidence type="ECO:0008006" key="3">
    <source>
        <dbReference type="Google" id="ProtNLM"/>
    </source>
</evidence>
<reference evidence="1 2" key="1">
    <citation type="submission" date="2018-08" db="EMBL/GenBank/DDBJ databases">
        <title>Draft genome sequence of the cyanotroph, Pseudomonas monteilii BCN3.</title>
        <authorList>
            <person name="Jones L.B."/>
            <person name="Kunz D.A."/>
        </authorList>
    </citation>
    <scope>NUCLEOTIDE SEQUENCE [LARGE SCALE GENOMIC DNA]</scope>
    <source>
        <strain evidence="1 2">BCN3</strain>
    </source>
</reference>
<comment type="caution">
    <text evidence="1">The sequence shown here is derived from an EMBL/GenBank/DDBJ whole genome shotgun (WGS) entry which is preliminary data.</text>
</comment>